<reference evidence="4" key="1">
    <citation type="submission" date="2022-12" db="EMBL/GenBank/DDBJ databases">
        <authorList>
            <person name="Webb A."/>
        </authorList>
    </citation>
    <scope>NUCLEOTIDE SEQUENCE</scope>
    <source>
        <strain evidence="4">Pd1</strain>
    </source>
</reference>
<keyword evidence="5" id="KW-1185">Reference proteome</keyword>
<accession>A0AAV0VFI0</accession>
<feature type="chain" id="PRO_5043583826" description="BD-FAE-like domain-containing protein" evidence="2">
    <location>
        <begin position="24"/>
        <end position="417"/>
    </location>
</feature>
<evidence type="ECO:0000256" key="2">
    <source>
        <dbReference type="SAM" id="SignalP"/>
    </source>
</evidence>
<dbReference type="PANTHER" id="PTHR48081">
    <property type="entry name" value="AB HYDROLASE SUPERFAMILY PROTEIN C4A8.06C"/>
    <property type="match status" value="1"/>
</dbReference>
<gene>
    <name evidence="4" type="ORF">PDE001_LOCUS11317</name>
</gene>
<dbReference type="InterPro" id="IPR049492">
    <property type="entry name" value="BD-FAE-like_dom"/>
</dbReference>
<name>A0AAV0VFI0_9STRA</name>
<comment type="caution">
    <text evidence="4">The sequence shown here is derived from an EMBL/GenBank/DDBJ whole genome shotgun (WGS) entry which is preliminary data.</text>
</comment>
<evidence type="ECO:0000256" key="1">
    <source>
        <dbReference type="ARBA" id="ARBA00022801"/>
    </source>
</evidence>
<proteinExistence type="predicted"/>
<dbReference type="AlphaFoldDB" id="A0AAV0VFI0"/>
<dbReference type="Proteomes" id="UP001162029">
    <property type="component" value="Unassembled WGS sequence"/>
</dbReference>
<sequence>MESMQRMVLALALLAYACKTGRSLRQQHALLQQNEPRLPWSDHVRATFRYTFIGQLIASSEYFLCLVKPQLAKRIGRLLLWKPQDCRANCRYGIHERNTLDVYGVQEGKAKPVLVFLHGGGWTFGHKWQYALVGKYLATQGFLVAVMSYRTFPIGSVVDMIEDVENAVFWMAENCYSLGGDPSKLYLSGHSSGGHIGSLALVKSALRLAGNDKKAVKEKEIGDYVKGFIGLAAPYDVSDHYIFESERIVGPFNGVHEISAMKPAMLGVANFKKHSATALIEETENIAFSLPAFYLLHGDNDTAVPSSSSKKLASTLKKAGQNAVYYEVTDCTHEDMVLAMMGDTVACRADMVKLLKWIMLEPASAADKQRHGLELINLDAAAVARVKSIMKWKIELGEERQLIPTLHLDQPLSRKEF</sequence>
<feature type="domain" description="BD-FAE-like" evidence="3">
    <location>
        <begin position="100"/>
        <end position="316"/>
    </location>
</feature>
<dbReference type="InterPro" id="IPR050300">
    <property type="entry name" value="GDXG_lipolytic_enzyme"/>
</dbReference>
<keyword evidence="1" id="KW-0378">Hydrolase</keyword>
<dbReference type="PROSITE" id="PS51257">
    <property type="entry name" value="PROKAR_LIPOPROTEIN"/>
    <property type="match status" value="1"/>
</dbReference>
<dbReference type="EMBL" id="CANTFM010002425">
    <property type="protein sequence ID" value="CAI5746316.1"/>
    <property type="molecule type" value="Genomic_DNA"/>
</dbReference>
<evidence type="ECO:0000259" key="3">
    <source>
        <dbReference type="Pfam" id="PF20434"/>
    </source>
</evidence>
<dbReference type="GO" id="GO:0016787">
    <property type="term" value="F:hydrolase activity"/>
    <property type="evidence" value="ECO:0007669"/>
    <property type="project" value="UniProtKB-KW"/>
</dbReference>
<keyword evidence="2" id="KW-0732">Signal</keyword>
<organism evidence="4 5">
    <name type="scientific">Peronospora destructor</name>
    <dbReference type="NCBI Taxonomy" id="86335"/>
    <lineage>
        <taxon>Eukaryota</taxon>
        <taxon>Sar</taxon>
        <taxon>Stramenopiles</taxon>
        <taxon>Oomycota</taxon>
        <taxon>Peronosporomycetes</taxon>
        <taxon>Peronosporales</taxon>
        <taxon>Peronosporaceae</taxon>
        <taxon>Peronospora</taxon>
    </lineage>
</organism>
<dbReference type="PANTHER" id="PTHR48081:SF33">
    <property type="entry name" value="KYNURENINE FORMAMIDASE"/>
    <property type="match status" value="1"/>
</dbReference>
<dbReference type="Gene3D" id="3.40.50.1820">
    <property type="entry name" value="alpha/beta hydrolase"/>
    <property type="match status" value="1"/>
</dbReference>
<dbReference type="InterPro" id="IPR029058">
    <property type="entry name" value="AB_hydrolase_fold"/>
</dbReference>
<dbReference type="Pfam" id="PF20434">
    <property type="entry name" value="BD-FAE"/>
    <property type="match status" value="1"/>
</dbReference>
<protein>
    <recommendedName>
        <fullName evidence="3">BD-FAE-like domain-containing protein</fullName>
    </recommendedName>
</protein>
<evidence type="ECO:0000313" key="5">
    <source>
        <dbReference type="Proteomes" id="UP001162029"/>
    </source>
</evidence>
<dbReference type="SUPFAM" id="SSF53474">
    <property type="entry name" value="alpha/beta-Hydrolases"/>
    <property type="match status" value="1"/>
</dbReference>
<evidence type="ECO:0000313" key="4">
    <source>
        <dbReference type="EMBL" id="CAI5746316.1"/>
    </source>
</evidence>
<feature type="signal peptide" evidence="2">
    <location>
        <begin position="1"/>
        <end position="23"/>
    </location>
</feature>